<dbReference type="KEGG" id="hgn:E6W36_00535"/>
<dbReference type="Proteomes" id="UP000298714">
    <property type="component" value="Chromosome"/>
</dbReference>
<keyword evidence="6" id="KW-1185">Reference proteome</keyword>
<dbReference type="GO" id="GO:0016491">
    <property type="term" value="F:oxidoreductase activity"/>
    <property type="evidence" value="ECO:0007669"/>
    <property type="project" value="UniProtKB-KW"/>
</dbReference>
<name>A0A4D7BYR0_9SPHN</name>
<evidence type="ECO:0000313" key="6">
    <source>
        <dbReference type="Proteomes" id="UP000298714"/>
    </source>
</evidence>
<dbReference type="GO" id="GO:0071949">
    <property type="term" value="F:FAD binding"/>
    <property type="evidence" value="ECO:0007669"/>
    <property type="project" value="InterPro"/>
</dbReference>
<dbReference type="Gene3D" id="3.30.43.10">
    <property type="entry name" value="Uridine Diphospho-n-acetylenolpyruvylglucosamine Reductase, domain 2"/>
    <property type="match status" value="1"/>
</dbReference>
<dbReference type="InterPro" id="IPR016169">
    <property type="entry name" value="FAD-bd_PCMH_sub2"/>
</dbReference>
<reference evidence="6" key="1">
    <citation type="submission" date="2019-04" db="EMBL/GenBank/DDBJ databases">
        <title>Complete genome sequence of Sphingomonas sp. W1-2-3.</title>
        <authorList>
            <person name="Im W.T."/>
        </authorList>
    </citation>
    <scope>NUCLEOTIDE SEQUENCE [LARGE SCALE GENOMIC DNA]</scope>
    <source>
        <strain evidence="6">W1-2-3</strain>
    </source>
</reference>
<dbReference type="PROSITE" id="PS51387">
    <property type="entry name" value="FAD_PCMH"/>
    <property type="match status" value="1"/>
</dbReference>
<dbReference type="SMART" id="SM01092">
    <property type="entry name" value="CO_deh_flav_C"/>
    <property type="match status" value="1"/>
</dbReference>
<dbReference type="Gene3D" id="3.30.465.10">
    <property type="match status" value="1"/>
</dbReference>
<dbReference type="EMBL" id="CP039704">
    <property type="protein sequence ID" value="QCI78664.1"/>
    <property type="molecule type" value="Genomic_DNA"/>
</dbReference>
<dbReference type="Gene3D" id="3.30.390.50">
    <property type="entry name" value="CO dehydrogenase flavoprotein, C-terminal domain"/>
    <property type="match status" value="1"/>
</dbReference>
<dbReference type="RefSeq" id="WP_222873423.1">
    <property type="nucleotide sequence ID" value="NZ_CP039704.1"/>
</dbReference>
<gene>
    <name evidence="5" type="ORF">E6W36_00535</name>
</gene>
<sequence>MHPFAYERPEGINAAVALLRDDPEAVFLAGGMTLIPTMKQRLRAPSSVIDLAHIPGLRGVRIEDGALVVGAMTPHAEVAANPLVQAHLPALAELAAGIGEVRARGTLGGSIANNDPSADYPAALLALDAQIVTDRRTVAADDFFRGLFETALEPDELVTSVRFAPCARAAYAKFRNIASGYAVVGVFVAQAAAVRVAVTGAGPGVFRWTEAEAALAADFSAGALDSLSMPVDDLNSDIHASAEYRAHLCKVMLGRAVRRIAA</sequence>
<accession>A0A4D7BYR0</accession>
<dbReference type="PANTHER" id="PTHR42659">
    <property type="entry name" value="XANTHINE DEHYDROGENASE SUBUNIT C-RELATED"/>
    <property type="match status" value="1"/>
</dbReference>
<keyword evidence="2" id="KW-0274">FAD</keyword>
<evidence type="ECO:0000256" key="2">
    <source>
        <dbReference type="ARBA" id="ARBA00022827"/>
    </source>
</evidence>
<dbReference type="InterPro" id="IPR051312">
    <property type="entry name" value="Diverse_Substr_Oxidored"/>
</dbReference>
<evidence type="ECO:0000259" key="4">
    <source>
        <dbReference type="PROSITE" id="PS51387"/>
    </source>
</evidence>
<dbReference type="InterPro" id="IPR005107">
    <property type="entry name" value="CO_DH_flav_C"/>
</dbReference>
<feature type="domain" description="FAD-binding PCMH-type" evidence="4">
    <location>
        <begin position="1"/>
        <end position="168"/>
    </location>
</feature>
<dbReference type="InterPro" id="IPR016167">
    <property type="entry name" value="FAD-bd_PCMH_sub1"/>
</dbReference>
<dbReference type="InterPro" id="IPR036683">
    <property type="entry name" value="CO_DH_flav_C_dom_sf"/>
</dbReference>
<dbReference type="Pfam" id="PF03450">
    <property type="entry name" value="CO_deh_flav_C"/>
    <property type="match status" value="1"/>
</dbReference>
<proteinExistence type="predicted"/>
<evidence type="ECO:0000256" key="1">
    <source>
        <dbReference type="ARBA" id="ARBA00022630"/>
    </source>
</evidence>
<keyword evidence="3" id="KW-0560">Oxidoreductase</keyword>
<evidence type="ECO:0000256" key="3">
    <source>
        <dbReference type="ARBA" id="ARBA00023002"/>
    </source>
</evidence>
<evidence type="ECO:0000313" key="5">
    <source>
        <dbReference type="EMBL" id="QCI78664.1"/>
    </source>
</evidence>
<dbReference type="Pfam" id="PF00941">
    <property type="entry name" value="FAD_binding_5"/>
    <property type="match status" value="1"/>
</dbReference>
<dbReference type="PANTHER" id="PTHR42659:SF2">
    <property type="entry name" value="XANTHINE DEHYDROGENASE SUBUNIT C-RELATED"/>
    <property type="match status" value="1"/>
</dbReference>
<organism evidence="5 6">
    <name type="scientific">Hankyongella ginsenosidimutans</name>
    <dbReference type="NCBI Taxonomy" id="1763828"/>
    <lineage>
        <taxon>Bacteria</taxon>
        <taxon>Pseudomonadati</taxon>
        <taxon>Pseudomonadota</taxon>
        <taxon>Alphaproteobacteria</taxon>
        <taxon>Sphingomonadales</taxon>
        <taxon>Sphingomonadaceae</taxon>
        <taxon>Hankyongella</taxon>
    </lineage>
</organism>
<dbReference type="SUPFAM" id="SSF55447">
    <property type="entry name" value="CO dehydrogenase flavoprotein C-terminal domain-like"/>
    <property type="match status" value="1"/>
</dbReference>
<dbReference type="AlphaFoldDB" id="A0A4D7BYR0"/>
<dbReference type="InterPro" id="IPR016166">
    <property type="entry name" value="FAD-bd_PCMH"/>
</dbReference>
<dbReference type="InterPro" id="IPR002346">
    <property type="entry name" value="Mopterin_DH_FAD-bd"/>
</dbReference>
<dbReference type="InterPro" id="IPR036318">
    <property type="entry name" value="FAD-bd_PCMH-like_sf"/>
</dbReference>
<dbReference type="SUPFAM" id="SSF56176">
    <property type="entry name" value="FAD-binding/transporter-associated domain-like"/>
    <property type="match status" value="1"/>
</dbReference>
<protein>
    <submittedName>
        <fullName evidence="5">Xanthine dehydrogenase family protein subunit M</fullName>
    </submittedName>
</protein>
<keyword evidence="1" id="KW-0285">Flavoprotein</keyword>